<name>A0A9N9P831_9GLOM</name>
<sequence>MPIGFNLLNAIIHGKRESVIAKTPKLYSDIYKECWKHDAKERPTIQSVNKMLDQINIKKDLNVHNEKIRKISYYT</sequence>
<dbReference type="AlphaFoldDB" id="A0A9N9P831"/>
<dbReference type="InterPro" id="IPR011009">
    <property type="entry name" value="Kinase-like_dom_sf"/>
</dbReference>
<protein>
    <submittedName>
        <fullName evidence="1">10769_t:CDS:1</fullName>
    </submittedName>
</protein>
<accession>A0A9N9P831</accession>
<comment type="caution">
    <text evidence="1">The sequence shown here is derived from an EMBL/GenBank/DDBJ whole genome shotgun (WGS) entry which is preliminary data.</text>
</comment>
<keyword evidence="2" id="KW-1185">Reference proteome</keyword>
<dbReference type="SUPFAM" id="SSF56112">
    <property type="entry name" value="Protein kinase-like (PK-like)"/>
    <property type="match status" value="1"/>
</dbReference>
<dbReference type="OrthoDB" id="2353542at2759"/>
<reference evidence="1" key="1">
    <citation type="submission" date="2021-06" db="EMBL/GenBank/DDBJ databases">
        <authorList>
            <person name="Kallberg Y."/>
            <person name="Tangrot J."/>
            <person name="Rosling A."/>
        </authorList>
    </citation>
    <scope>NUCLEOTIDE SEQUENCE</scope>
    <source>
        <strain evidence="1">FL966</strain>
    </source>
</reference>
<feature type="non-terminal residue" evidence="1">
    <location>
        <position position="75"/>
    </location>
</feature>
<evidence type="ECO:0000313" key="2">
    <source>
        <dbReference type="Proteomes" id="UP000789759"/>
    </source>
</evidence>
<dbReference type="Proteomes" id="UP000789759">
    <property type="component" value="Unassembled WGS sequence"/>
</dbReference>
<dbReference type="Gene3D" id="1.10.510.10">
    <property type="entry name" value="Transferase(Phosphotransferase) domain 1"/>
    <property type="match status" value="1"/>
</dbReference>
<organism evidence="1 2">
    <name type="scientific">Cetraspora pellucida</name>
    <dbReference type="NCBI Taxonomy" id="1433469"/>
    <lineage>
        <taxon>Eukaryota</taxon>
        <taxon>Fungi</taxon>
        <taxon>Fungi incertae sedis</taxon>
        <taxon>Mucoromycota</taxon>
        <taxon>Glomeromycotina</taxon>
        <taxon>Glomeromycetes</taxon>
        <taxon>Diversisporales</taxon>
        <taxon>Gigasporaceae</taxon>
        <taxon>Cetraspora</taxon>
    </lineage>
</organism>
<dbReference type="EMBL" id="CAJVQA010030311">
    <property type="protein sequence ID" value="CAG8799033.1"/>
    <property type="molecule type" value="Genomic_DNA"/>
</dbReference>
<proteinExistence type="predicted"/>
<evidence type="ECO:0000313" key="1">
    <source>
        <dbReference type="EMBL" id="CAG8799033.1"/>
    </source>
</evidence>
<gene>
    <name evidence="1" type="ORF">CPELLU_LOCUS17568</name>
</gene>